<dbReference type="Gene3D" id="3.30.300.30">
    <property type="match status" value="1"/>
</dbReference>
<evidence type="ECO:0000313" key="3">
    <source>
        <dbReference type="EMBL" id="RNL62882.1"/>
    </source>
</evidence>
<dbReference type="InterPro" id="IPR050237">
    <property type="entry name" value="ATP-dep_AMP-bd_enzyme"/>
</dbReference>
<accession>A0A3N0CHF3</accession>
<dbReference type="PANTHER" id="PTHR43767">
    <property type="entry name" value="LONG-CHAIN-FATTY-ACID--COA LIGASE"/>
    <property type="match status" value="1"/>
</dbReference>
<dbReference type="PANTHER" id="PTHR43767:SF1">
    <property type="entry name" value="NONRIBOSOMAL PEPTIDE SYNTHASE PES1 (EUROFUNG)-RELATED"/>
    <property type="match status" value="1"/>
</dbReference>
<reference evidence="3 4" key="1">
    <citation type="submission" date="2018-11" db="EMBL/GenBank/DDBJ databases">
        <authorList>
            <person name="Li F."/>
        </authorList>
    </citation>
    <scope>NUCLEOTIDE SEQUENCE [LARGE SCALE GENOMIC DNA]</scope>
    <source>
        <strain evidence="3 4">Gsoil 097</strain>
    </source>
</reference>
<feature type="domain" description="AMP-binding enzyme C-terminal" evidence="2">
    <location>
        <begin position="415"/>
        <end position="488"/>
    </location>
</feature>
<organism evidence="3 4">
    <name type="scientific">Nocardioides marmoriginsengisoli</name>
    <dbReference type="NCBI Taxonomy" id="661483"/>
    <lineage>
        <taxon>Bacteria</taxon>
        <taxon>Bacillati</taxon>
        <taxon>Actinomycetota</taxon>
        <taxon>Actinomycetes</taxon>
        <taxon>Propionibacteriales</taxon>
        <taxon>Nocardioidaceae</taxon>
        <taxon>Nocardioides</taxon>
    </lineage>
</organism>
<sequence>MKLTLDLRWRQAVAARPDSPFLIFEGPDGAVSTWTYAEFDDLVSEVAGGLVEQGLRRGSSVHLALSNGPAFIACWIATARLGAWIVPADPEVTSHELRSQFARTRPAVGVCSTARRDVYLAADPEMPVLCVDDADVVLDGLRAGSPDWTLHEVPNGEDRAALMFTSGTTSAPKGVVITQANYAFAGDVMSAAASLTPDDRQFVVLPLFHANAQYYSFAAAISVGASVALMHRFSASQFLEQAARHAVTHASLFAAPMRMILARANPVPGLRLRHCWYAQNLTSAQYVDFAELVGCSPRQLYGMTETIPAVLSNRVLSPDPMALGEQTLGCVVEVQTENGTQAGPGEVGELVVGGVRGETLFAEYLDDPRTTEESFRNGWFLTGDLAARRPDGLITFVGRRGDVLKVAGENVSVVEVETVLAEHPSVLEVAVVGEADPIRDVVPVAHVVRAGDVDADELLAWCAERLAKSKRPRRIIWAESLPRTSVGKIRRFELNPPRNDN</sequence>
<dbReference type="SUPFAM" id="SSF56801">
    <property type="entry name" value="Acetyl-CoA synthetase-like"/>
    <property type="match status" value="1"/>
</dbReference>
<dbReference type="Pfam" id="PF13193">
    <property type="entry name" value="AMP-binding_C"/>
    <property type="match status" value="1"/>
</dbReference>
<evidence type="ECO:0000313" key="4">
    <source>
        <dbReference type="Proteomes" id="UP000267128"/>
    </source>
</evidence>
<dbReference type="OrthoDB" id="9803968at2"/>
<dbReference type="EMBL" id="RJSE01000007">
    <property type="protein sequence ID" value="RNL62882.1"/>
    <property type="molecule type" value="Genomic_DNA"/>
</dbReference>
<dbReference type="InterPro" id="IPR042099">
    <property type="entry name" value="ANL_N_sf"/>
</dbReference>
<dbReference type="Proteomes" id="UP000267128">
    <property type="component" value="Unassembled WGS sequence"/>
</dbReference>
<feature type="domain" description="AMP-dependent synthetase/ligase" evidence="1">
    <location>
        <begin position="10"/>
        <end position="364"/>
    </location>
</feature>
<dbReference type="InterPro" id="IPR020845">
    <property type="entry name" value="AMP-binding_CS"/>
</dbReference>
<dbReference type="InterPro" id="IPR000873">
    <property type="entry name" value="AMP-dep_synth/lig_dom"/>
</dbReference>
<evidence type="ECO:0000259" key="2">
    <source>
        <dbReference type="Pfam" id="PF13193"/>
    </source>
</evidence>
<protein>
    <submittedName>
        <fullName evidence="3">Acyl-CoA synthetase</fullName>
    </submittedName>
</protein>
<dbReference type="Pfam" id="PF00501">
    <property type="entry name" value="AMP-binding"/>
    <property type="match status" value="1"/>
</dbReference>
<dbReference type="GO" id="GO:0016878">
    <property type="term" value="F:acid-thiol ligase activity"/>
    <property type="evidence" value="ECO:0007669"/>
    <property type="project" value="UniProtKB-ARBA"/>
</dbReference>
<dbReference type="PROSITE" id="PS00455">
    <property type="entry name" value="AMP_BINDING"/>
    <property type="match status" value="1"/>
</dbReference>
<dbReference type="RefSeq" id="WP_123228174.1">
    <property type="nucleotide sequence ID" value="NZ_RJSE01000007.1"/>
</dbReference>
<proteinExistence type="predicted"/>
<evidence type="ECO:0000259" key="1">
    <source>
        <dbReference type="Pfam" id="PF00501"/>
    </source>
</evidence>
<comment type="caution">
    <text evidence="3">The sequence shown here is derived from an EMBL/GenBank/DDBJ whole genome shotgun (WGS) entry which is preliminary data.</text>
</comment>
<dbReference type="InterPro" id="IPR025110">
    <property type="entry name" value="AMP-bd_C"/>
</dbReference>
<dbReference type="AlphaFoldDB" id="A0A3N0CHF3"/>
<gene>
    <name evidence="3" type="ORF">EFK50_14205</name>
</gene>
<dbReference type="Gene3D" id="3.40.50.12780">
    <property type="entry name" value="N-terminal domain of ligase-like"/>
    <property type="match status" value="1"/>
</dbReference>
<name>A0A3N0CHF3_9ACTN</name>
<dbReference type="InterPro" id="IPR045851">
    <property type="entry name" value="AMP-bd_C_sf"/>
</dbReference>
<keyword evidence="4" id="KW-1185">Reference proteome</keyword>